<reference evidence="1 2" key="1">
    <citation type="submission" date="2018-11" db="EMBL/GenBank/DDBJ databases">
        <authorList>
            <consortium name="Pathogen Informatics"/>
        </authorList>
    </citation>
    <scope>NUCLEOTIDE SEQUENCE [LARGE SCALE GENOMIC DNA]</scope>
    <source>
        <strain evidence="1 2">Zambia</strain>
    </source>
</reference>
<protein>
    <submittedName>
        <fullName evidence="1">Uncharacterized protein</fullName>
    </submittedName>
</protein>
<keyword evidence="2" id="KW-1185">Reference proteome</keyword>
<proteinExistence type="predicted"/>
<evidence type="ECO:0000313" key="1">
    <source>
        <dbReference type="EMBL" id="VDP16610.1"/>
    </source>
</evidence>
<organism evidence="1 2">
    <name type="scientific">Schistosoma margrebowiei</name>
    <dbReference type="NCBI Taxonomy" id="48269"/>
    <lineage>
        <taxon>Eukaryota</taxon>
        <taxon>Metazoa</taxon>
        <taxon>Spiralia</taxon>
        <taxon>Lophotrochozoa</taxon>
        <taxon>Platyhelminthes</taxon>
        <taxon>Trematoda</taxon>
        <taxon>Digenea</taxon>
        <taxon>Strigeidida</taxon>
        <taxon>Schistosomatoidea</taxon>
        <taxon>Schistosomatidae</taxon>
        <taxon>Schistosoma</taxon>
    </lineage>
</organism>
<gene>
    <name evidence="1" type="ORF">SMRZ_LOCUS14757</name>
</gene>
<dbReference type="EMBL" id="UZAI01016820">
    <property type="protein sequence ID" value="VDP16610.1"/>
    <property type="molecule type" value="Genomic_DNA"/>
</dbReference>
<sequence>MKHYNLSVLGITETHWTQSGQKRIDSGEMLIYSGYEEEKASHTQGVALMLSEEARKALTRLKSHGPRIIKAIIFNTNVKTVNSIVWS</sequence>
<accession>A0A183MFD2</accession>
<dbReference type="Proteomes" id="UP000277204">
    <property type="component" value="Unassembled WGS sequence"/>
</dbReference>
<dbReference type="AlphaFoldDB" id="A0A183MFD2"/>
<evidence type="ECO:0000313" key="2">
    <source>
        <dbReference type="Proteomes" id="UP000277204"/>
    </source>
</evidence>
<name>A0A183MFD2_9TREM</name>